<evidence type="ECO:0000256" key="6">
    <source>
        <dbReference type="PIRSR" id="PIRSR602081-1"/>
    </source>
</evidence>
<dbReference type="InterPro" id="IPR005101">
    <property type="entry name" value="Cryptochr/Photolyase_FAD-bd"/>
</dbReference>
<evidence type="ECO:0000256" key="7">
    <source>
        <dbReference type="SAM" id="MobiDB-lite"/>
    </source>
</evidence>
<keyword evidence="5" id="KW-0157">Chromophore</keyword>
<evidence type="ECO:0000313" key="9">
    <source>
        <dbReference type="EMBL" id="PWN24068.1"/>
    </source>
</evidence>
<organism evidence="9 10">
    <name type="scientific">Pseudomicrostroma glucosiphilum</name>
    <dbReference type="NCBI Taxonomy" id="1684307"/>
    <lineage>
        <taxon>Eukaryota</taxon>
        <taxon>Fungi</taxon>
        <taxon>Dikarya</taxon>
        <taxon>Basidiomycota</taxon>
        <taxon>Ustilaginomycotina</taxon>
        <taxon>Exobasidiomycetes</taxon>
        <taxon>Microstromatales</taxon>
        <taxon>Microstromatales incertae sedis</taxon>
        <taxon>Pseudomicrostroma</taxon>
    </lineage>
</organism>
<dbReference type="GO" id="GO:0071949">
    <property type="term" value="F:FAD binding"/>
    <property type="evidence" value="ECO:0007669"/>
    <property type="project" value="TreeGrafter"/>
</dbReference>
<dbReference type="InterPro" id="IPR014729">
    <property type="entry name" value="Rossmann-like_a/b/a_fold"/>
</dbReference>
<dbReference type="Proteomes" id="UP000245942">
    <property type="component" value="Unassembled WGS sequence"/>
</dbReference>
<protein>
    <submittedName>
        <fullName evidence="9">Cryptochrome</fullName>
    </submittedName>
</protein>
<evidence type="ECO:0000256" key="4">
    <source>
        <dbReference type="ARBA" id="ARBA00022827"/>
    </source>
</evidence>
<feature type="compositionally biased region" description="Basic and acidic residues" evidence="7">
    <location>
        <begin position="623"/>
        <end position="651"/>
    </location>
</feature>
<evidence type="ECO:0000259" key="8">
    <source>
        <dbReference type="PROSITE" id="PS51645"/>
    </source>
</evidence>
<dbReference type="GO" id="GO:0000719">
    <property type="term" value="P:photoreactive repair"/>
    <property type="evidence" value="ECO:0007669"/>
    <property type="project" value="TreeGrafter"/>
</dbReference>
<dbReference type="GeneID" id="37013171"/>
<dbReference type="NCBIfam" id="TIGR02765">
    <property type="entry name" value="crypto_DASH"/>
    <property type="match status" value="1"/>
</dbReference>
<dbReference type="SUPFAM" id="SSF48173">
    <property type="entry name" value="Cryptochrome/photolyase FAD-binding domain"/>
    <property type="match status" value="1"/>
</dbReference>
<keyword evidence="4 6" id="KW-0274">FAD</keyword>
<keyword evidence="10" id="KW-1185">Reference proteome</keyword>
<dbReference type="PRINTS" id="PR00147">
    <property type="entry name" value="DNAPHOTLYASE"/>
</dbReference>
<dbReference type="PANTHER" id="PTHR11455:SF22">
    <property type="entry name" value="CRYPTOCHROME DASH"/>
    <property type="match status" value="1"/>
</dbReference>
<feature type="region of interest" description="Disordered" evidence="7">
    <location>
        <begin position="609"/>
        <end position="840"/>
    </location>
</feature>
<dbReference type="RefSeq" id="XP_025351228.1">
    <property type="nucleotide sequence ID" value="XM_025491437.1"/>
</dbReference>
<feature type="compositionally biased region" description="Low complexity" evidence="7">
    <location>
        <begin position="806"/>
        <end position="825"/>
    </location>
</feature>
<keyword evidence="3 6" id="KW-0285">Flavoprotein</keyword>
<dbReference type="Pfam" id="PF00875">
    <property type="entry name" value="DNA_photolyase"/>
    <property type="match status" value="1"/>
</dbReference>
<feature type="compositionally biased region" description="Low complexity" evidence="7">
    <location>
        <begin position="741"/>
        <end position="769"/>
    </location>
</feature>
<feature type="binding site" evidence="6">
    <location>
        <begin position="373"/>
        <end position="377"/>
    </location>
    <ligand>
        <name>FAD</name>
        <dbReference type="ChEBI" id="CHEBI:57692"/>
    </ligand>
</feature>
<accession>A0A316UGK5</accession>
<name>A0A316UGK5_9BASI</name>
<feature type="binding site" evidence="6">
    <location>
        <position position="360"/>
    </location>
    <ligand>
        <name>FAD</name>
        <dbReference type="ChEBI" id="CHEBI:57692"/>
    </ligand>
</feature>
<dbReference type="InterPro" id="IPR014133">
    <property type="entry name" value="Cry_DASH"/>
</dbReference>
<dbReference type="InterPro" id="IPR036155">
    <property type="entry name" value="Crypto/Photolyase_N_sf"/>
</dbReference>
<feature type="region of interest" description="Disordered" evidence="7">
    <location>
        <begin position="1"/>
        <end position="23"/>
    </location>
</feature>
<dbReference type="SUPFAM" id="SSF52425">
    <property type="entry name" value="Cryptochrome/photolyase, N-terminal domain"/>
    <property type="match status" value="1"/>
</dbReference>
<feature type="compositionally biased region" description="Gly residues" evidence="7">
    <location>
        <begin position="716"/>
        <end position="726"/>
    </location>
</feature>
<evidence type="ECO:0000256" key="1">
    <source>
        <dbReference type="ARBA" id="ARBA00001932"/>
    </source>
</evidence>
<evidence type="ECO:0000313" key="10">
    <source>
        <dbReference type="Proteomes" id="UP000245942"/>
    </source>
</evidence>
<dbReference type="GO" id="GO:0003904">
    <property type="term" value="F:deoxyribodipyrimidine photo-lyase activity"/>
    <property type="evidence" value="ECO:0007669"/>
    <property type="project" value="TreeGrafter"/>
</dbReference>
<feature type="domain" description="Photolyase/cryptochrome alpha/beta" evidence="8">
    <location>
        <begin position="26"/>
        <end position="201"/>
    </location>
</feature>
<gene>
    <name evidence="9" type="ORF">BCV69DRAFT_279968</name>
</gene>
<dbReference type="Gene3D" id="1.25.40.80">
    <property type="match status" value="1"/>
</dbReference>
<dbReference type="GO" id="GO:0003684">
    <property type="term" value="F:damaged DNA binding"/>
    <property type="evidence" value="ECO:0007669"/>
    <property type="project" value="TreeGrafter"/>
</dbReference>
<feature type="compositionally biased region" description="Basic and acidic residues" evidence="7">
    <location>
        <begin position="828"/>
        <end position="840"/>
    </location>
</feature>
<dbReference type="Pfam" id="PF03441">
    <property type="entry name" value="FAD_binding_7"/>
    <property type="match status" value="1"/>
</dbReference>
<evidence type="ECO:0000256" key="5">
    <source>
        <dbReference type="ARBA" id="ARBA00022991"/>
    </source>
</evidence>
<dbReference type="STRING" id="1684307.A0A316UGK5"/>
<dbReference type="InterPro" id="IPR006050">
    <property type="entry name" value="DNA_photolyase_N"/>
</dbReference>
<dbReference type="PANTHER" id="PTHR11455">
    <property type="entry name" value="CRYPTOCHROME"/>
    <property type="match status" value="1"/>
</dbReference>
<comment type="similarity">
    <text evidence="2">Belongs to the DNA photolyase class-1 family.</text>
</comment>
<comment type="cofactor">
    <cofactor evidence="6">
        <name>FAD</name>
        <dbReference type="ChEBI" id="CHEBI:57692"/>
    </cofactor>
    <text evidence="6">Binds 1 FAD per subunit.</text>
</comment>
<sequence>MPPAQSQPLVGHAASSSKSPSSSGNSVLICLLHLDLRIADNPLWHFAHLDALQKGGYRSPHAPRPSDLSSKATHLLPVFVFDEREYELSGLPDYQRKGPEARTKVYGFWKTGAFRTRFAAESVYDLRSRLRERGSDLCVRFGIVEDVVANLIKAFQDEGTEVEAVWMEKEFTSDERRIQRVVEERVKALNTPLHYVFGKTLIHPEDLPFDIQDTPDVFTPFRKKVEVLGENMVRPMYTSPEKFKPFPTQLPQTSDYSLDVSYEVDVDGLSTRTLENASIVPGQVSFYEILGYLLLPLKDPNFPPTLEGSELIQRRHHASAFPFRGGESSALDRLDWYFVRGKSAQSSSWGKDDPPPVARYKQTRNNLLGHGYSTKMSPFLAYGSISARQIWEVLGHHESIFGEDQNIYWVKFEMLWRDYFHFVSEKFGDLLYHMGGFELATDPPQANKKLNGYWKEYDPATAPPSHEMTRLLEGRTGIPFIDANIRELRETGFLSNRGRQNLASYLAHDLTYDWRVGAELFESYLIDSAASSVNLGNWQYVSGVGNDPRASRRFNIIKQAKDYDSHGEYVKTWLPSLRGLPTDLVHTPWLLDADERRRYALKTSETAVTMESYPARPLTEDEGWSKHYDRRAGEGSRMHGNPQEKIKDGKIGRGKRNTTSNRDRDAFDGPPRGDYTLASRSAPPVRSAYRSGPPLHPSRGAPAVNKSATPIERRGSGGSSTGGGSGSTSSSEGPNASRPPASGAAWRNSNSNSNASGNVSGNGNSNDNSQKTTQRGTLDRLVAPFRGTGSNSPHRMGGGRPRDGNSSTTYSSGEGSGRESGYAGRARSKAEEATSWRKGG</sequence>
<dbReference type="Gene3D" id="3.40.50.620">
    <property type="entry name" value="HUPs"/>
    <property type="match status" value="1"/>
</dbReference>
<proteinExistence type="inferred from homology"/>
<feature type="binding site" evidence="6">
    <location>
        <begin position="413"/>
        <end position="420"/>
    </location>
    <ligand>
        <name>FAD</name>
        <dbReference type="ChEBI" id="CHEBI:57692"/>
    </ligand>
</feature>
<dbReference type="OrthoDB" id="435881at2759"/>
<reference evidence="9 10" key="1">
    <citation type="journal article" date="2018" name="Mol. Biol. Evol.">
        <title>Broad Genomic Sampling Reveals a Smut Pathogenic Ancestry of the Fungal Clade Ustilaginomycotina.</title>
        <authorList>
            <person name="Kijpornyongpan T."/>
            <person name="Mondo S.J."/>
            <person name="Barry K."/>
            <person name="Sandor L."/>
            <person name="Lee J."/>
            <person name="Lipzen A."/>
            <person name="Pangilinan J."/>
            <person name="LaButti K."/>
            <person name="Hainaut M."/>
            <person name="Henrissat B."/>
            <person name="Grigoriev I.V."/>
            <person name="Spatafora J.W."/>
            <person name="Aime M.C."/>
        </authorList>
    </citation>
    <scope>NUCLEOTIDE SEQUENCE [LARGE SCALE GENOMIC DNA]</scope>
    <source>
        <strain evidence="9 10">MCA 4718</strain>
    </source>
</reference>
<evidence type="ECO:0000256" key="3">
    <source>
        <dbReference type="ARBA" id="ARBA00022630"/>
    </source>
</evidence>
<comment type="cofactor">
    <cofactor evidence="1">
        <name>(6R)-5,10-methylene-5,6,7,8-tetrahydrofolate</name>
        <dbReference type="ChEBI" id="CHEBI:15636"/>
    </cofactor>
</comment>
<dbReference type="InterPro" id="IPR036134">
    <property type="entry name" value="Crypto/Photolyase_FAD-like_sf"/>
</dbReference>
<dbReference type="PROSITE" id="PS51645">
    <property type="entry name" value="PHR_CRY_ALPHA_BETA"/>
    <property type="match status" value="1"/>
</dbReference>
<dbReference type="AlphaFoldDB" id="A0A316UGK5"/>
<dbReference type="Gene3D" id="1.10.579.10">
    <property type="entry name" value="DNA Cyclobutane Dipyrimidine Photolyase, subunit A, domain 3"/>
    <property type="match status" value="1"/>
</dbReference>
<dbReference type="InterPro" id="IPR002081">
    <property type="entry name" value="Cryptochrome/DNA_photolyase_1"/>
</dbReference>
<dbReference type="EMBL" id="KZ819321">
    <property type="protein sequence ID" value="PWN24068.1"/>
    <property type="molecule type" value="Genomic_DNA"/>
</dbReference>
<evidence type="ECO:0000256" key="2">
    <source>
        <dbReference type="ARBA" id="ARBA00005862"/>
    </source>
</evidence>